<dbReference type="EMBL" id="QGNW01000894">
    <property type="protein sequence ID" value="RVW59389.1"/>
    <property type="molecule type" value="Genomic_DNA"/>
</dbReference>
<evidence type="ECO:0000256" key="2">
    <source>
        <dbReference type="ARBA" id="ARBA00022737"/>
    </source>
</evidence>
<dbReference type="PANTHER" id="PTHR47186:SF60">
    <property type="entry name" value="NB-ARC DOMAIN-CONTAINING PROTEIN"/>
    <property type="match status" value="1"/>
</dbReference>
<name>A0A438FHB3_VITVI</name>
<keyword evidence="1" id="KW-0433">Leucine-rich repeat</keyword>
<dbReference type="Proteomes" id="UP000288805">
    <property type="component" value="Unassembled WGS sequence"/>
</dbReference>
<dbReference type="InterPro" id="IPR045344">
    <property type="entry name" value="C-JID"/>
</dbReference>
<sequence length="848" mass="95253">MGWEIVRENFPNEPDKWSRLWDPHDIERAFTICEGIKGVETINLDLSKLKTVRFNSNVFSKMPRLRLLKVQSNVNYDSEEGYDSVMEIASKMRLGLHFEISSYELRYLCWDGYPLDSLPSNFDGENLVELHLKCSNIKQLWPENKYLESLKVIDLSYSKKLVQMPEFSSLSNLERLILKGCVSLIDIHPSIGDLKKLTTLNLKGCLKIKGLPSSISNLESLEFLDLSKCSSFCNFSEIHGNMRCSRETATKDLPTSTGNSKKFPVIQRNMRSLRSLYLCKTAIRELPSSIDLESIEILDLSDCFEFEKFSENGAKMKSLWRLDLTNTAIKELPTGIANWESLPTLDLSKCSKFEKFPEIQGNMRSLKMLLLNNTAIKGLPDSIGYLESLKILNVSDCSKFEKFPEKGGNMKSLMELDLRNTAIKDLPDSIGDLESLEFLDLSDCSKFEKFPEKGGNMKSLINLSLQNTAIKDLPDSIGDLESLISLDLSDCSKFEKFPEKGGNMKRLWDLDLKNTAIKDLPDSIGDLESLESLDLSDCSKFEKFPEKGGNMKRLKVLSLKNTAIKDLPTNISRLKNLKRLILGGCSDLWEGLISNQLCNLQKLNISQCKMAGQILVLPSSLEEIDAHHCTSKEDLSGVEMLELGAVIPESNGIPEWIRYQNMGRKVTTELPTNWYEDPDFLGFVVSCVYRHIPRSDYCDLLLGCELNLHGNGFEFRINAVMHAGVGTMHPQNSGDNGSALQDTDGNVHGANQDDEHYNIPMLLDLPENFGDIGSALQDTDGNVHGANQDDEHYLIPTLDLLGNVGDIGSVILEGTDGNRKRRRDDSLSDAVEEPHYKRLGAPNTHLSL</sequence>
<evidence type="ECO:0000259" key="3">
    <source>
        <dbReference type="Pfam" id="PF20160"/>
    </source>
</evidence>
<evidence type="ECO:0000259" key="4">
    <source>
        <dbReference type="Pfam" id="PF23598"/>
    </source>
</evidence>
<dbReference type="Pfam" id="PF23598">
    <property type="entry name" value="LRR_14"/>
    <property type="match status" value="2"/>
</dbReference>
<dbReference type="InterPro" id="IPR032675">
    <property type="entry name" value="LRR_dom_sf"/>
</dbReference>
<dbReference type="SMART" id="SM00369">
    <property type="entry name" value="LRR_TYP"/>
    <property type="match status" value="7"/>
</dbReference>
<proteinExistence type="predicted"/>
<accession>A0A438FHB3</accession>
<feature type="domain" description="Disease resistance R13L4/SHOC-2-like LRR" evidence="4">
    <location>
        <begin position="486"/>
        <end position="603"/>
    </location>
</feature>
<dbReference type="AlphaFoldDB" id="A0A438FHB3"/>
<dbReference type="PANTHER" id="PTHR47186">
    <property type="entry name" value="LEUCINE-RICH REPEAT-CONTAINING PROTEIN 57"/>
    <property type="match status" value="1"/>
</dbReference>
<organism evidence="5 6">
    <name type="scientific">Vitis vinifera</name>
    <name type="common">Grape</name>
    <dbReference type="NCBI Taxonomy" id="29760"/>
    <lineage>
        <taxon>Eukaryota</taxon>
        <taxon>Viridiplantae</taxon>
        <taxon>Streptophyta</taxon>
        <taxon>Embryophyta</taxon>
        <taxon>Tracheophyta</taxon>
        <taxon>Spermatophyta</taxon>
        <taxon>Magnoliopsida</taxon>
        <taxon>eudicotyledons</taxon>
        <taxon>Gunneridae</taxon>
        <taxon>Pentapetalae</taxon>
        <taxon>rosids</taxon>
        <taxon>Vitales</taxon>
        <taxon>Vitaceae</taxon>
        <taxon>Viteae</taxon>
        <taxon>Vitis</taxon>
    </lineage>
</organism>
<dbReference type="Gene3D" id="3.80.10.10">
    <property type="entry name" value="Ribonuclease Inhibitor"/>
    <property type="match status" value="3"/>
</dbReference>
<evidence type="ECO:0000313" key="6">
    <source>
        <dbReference type="Proteomes" id="UP000288805"/>
    </source>
</evidence>
<gene>
    <name evidence="5" type="primary">SNC1_7</name>
    <name evidence="5" type="ORF">CK203_103209</name>
</gene>
<protein>
    <submittedName>
        <fullName evidence="5">Protein suppressor of npr1-1, constitutive 1</fullName>
    </submittedName>
</protein>
<dbReference type="SUPFAM" id="SSF52058">
    <property type="entry name" value="L domain-like"/>
    <property type="match status" value="3"/>
</dbReference>
<dbReference type="InterPro" id="IPR003591">
    <property type="entry name" value="Leu-rich_rpt_typical-subtyp"/>
</dbReference>
<feature type="domain" description="C-JID" evidence="3">
    <location>
        <begin position="651"/>
        <end position="708"/>
    </location>
</feature>
<feature type="domain" description="Disease resistance R13L4/SHOC-2-like LRR" evidence="4">
    <location>
        <begin position="273"/>
        <end position="416"/>
    </location>
</feature>
<evidence type="ECO:0000313" key="5">
    <source>
        <dbReference type="EMBL" id="RVW59389.1"/>
    </source>
</evidence>
<dbReference type="Pfam" id="PF20160">
    <property type="entry name" value="C-JID"/>
    <property type="match status" value="1"/>
</dbReference>
<keyword evidence="2" id="KW-0677">Repeat</keyword>
<dbReference type="InterPro" id="IPR055414">
    <property type="entry name" value="LRR_R13L4/SHOC2-like"/>
</dbReference>
<reference evidence="5 6" key="1">
    <citation type="journal article" date="2018" name="PLoS Genet.">
        <title>Population sequencing reveals clonal diversity and ancestral inbreeding in the grapevine cultivar Chardonnay.</title>
        <authorList>
            <person name="Roach M.J."/>
            <person name="Johnson D.L."/>
            <person name="Bohlmann J."/>
            <person name="van Vuuren H.J."/>
            <person name="Jones S.J."/>
            <person name="Pretorius I.S."/>
            <person name="Schmidt S.A."/>
            <person name="Borneman A.R."/>
        </authorList>
    </citation>
    <scope>NUCLEOTIDE SEQUENCE [LARGE SCALE GENOMIC DNA]</scope>
    <source>
        <strain evidence="6">cv. Chardonnay</strain>
        <tissue evidence="5">Leaf</tissue>
    </source>
</reference>
<comment type="caution">
    <text evidence="5">The sequence shown here is derived from an EMBL/GenBank/DDBJ whole genome shotgun (WGS) entry which is preliminary data.</text>
</comment>
<evidence type="ECO:0000256" key="1">
    <source>
        <dbReference type="ARBA" id="ARBA00022614"/>
    </source>
</evidence>